<dbReference type="Proteomes" id="UP001531129">
    <property type="component" value="Unassembled WGS sequence"/>
</dbReference>
<feature type="compositionally biased region" description="Polar residues" evidence="1">
    <location>
        <begin position="223"/>
        <end position="232"/>
    </location>
</feature>
<evidence type="ECO:0000256" key="1">
    <source>
        <dbReference type="SAM" id="MobiDB-lite"/>
    </source>
</evidence>
<comment type="caution">
    <text evidence="2">The sequence shown here is derived from an EMBL/GenBank/DDBJ whole genome shotgun (WGS) entry which is preliminary data.</text>
</comment>
<feature type="region of interest" description="Disordered" evidence="1">
    <location>
        <begin position="54"/>
        <end position="263"/>
    </location>
</feature>
<feature type="compositionally biased region" description="Pro residues" evidence="1">
    <location>
        <begin position="119"/>
        <end position="134"/>
    </location>
</feature>
<dbReference type="RefSeq" id="WP_335916369.1">
    <property type="nucleotide sequence ID" value="NZ_JBAMYB010000027.1"/>
</dbReference>
<feature type="compositionally biased region" description="Low complexity" evidence="1">
    <location>
        <begin position="184"/>
        <end position="215"/>
    </location>
</feature>
<keyword evidence="3" id="KW-1185">Reference proteome</keyword>
<evidence type="ECO:0000313" key="2">
    <source>
        <dbReference type="EMBL" id="MEI1252663.1"/>
    </source>
</evidence>
<dbReference type="EMBL" id="JBAMYC010000028">
    <property type="protein sequence ID" value="MEI1252663.1"/>
    <property type="molecule type" value="Genomic_DNA"/>
</dbReference>
<organism evidence="2 3">
    <name type="scientific">Rhizobium aouanii</name>
    <dbReference type="NCBI Taxonomy" id="3118145"/>
    <lineage>
        <taxon>Bacteria</taxon>
        <taxon>Pseudomonadati</taxon>
        <taxon>Pseudomonadota</taxon>
        <taxon>Alphaproteobacteria</taxon>
        <taxon>Hyphomicrobiales</taxon>
        <taxon>Rhizobiaceae</taxon>
        <taxon>Rhizobium/Agrobacterium group</taxon>
        <taxon>Rhizobium</taxon>
    </lineage>
</organism>
<proteinExistence type="predicted"/>
<reference evidence="2 3" key="1">
    <citation type="submission" date="2024-01" db="EMBL/GenBank/DDBJ databases">
        <title>Draft genome sequences of three bacterial strains isolated from Acacia saligna represent a potential new species within the genus Rhizobium.</title>
        <authorList>
            <person name="Tambong J.T."/>
            <person name="Mnasri B."/>
        </authorList>
    </citation>
    <scope>NUCLEOTIDE SEQUENCE [LARGE SCALE GENOMIC DNA]</scope>
    <source>
        <strain evidence="2 3">1AS12I</strain>
    </source>
</reference>
<feature type="compositionally biased region" description="Polar residues" evidence="1">
    <location>
        <begin position="251"/>
        <end position="263"/>
    </location>
</feature>
<feature type="compositionally biased region" description="Low complexity" evidence="1">
    <location>
        <begin position="67"/>
        <end position="79"/>
    </location>
</feature>
<sequence>MAYIFGGDTGKTQGDLSDQRKRLAYAMLQQGMDASPIQSPWQGAARLAQALMGGLEIRQQNEDERAGTPQAPAAPTGMPSTPPAKSPGFLSSVFGGNEGPASNGEMELAATKRDANLAPPEPVPQVPLPAPPQLPSSGPGVSGVPMQPRMSAVTQRNLQATPPPLPSSTVGPTPKVASAPAMDQQQPSPQVRPVRFAQAPGEAATPAADPTAPAESPQPPTPRRTSNGTTWNLAPARPGPVLEDPLPPTPRRTSNGTTWSIEK</sequence>
<accession>A0ABU8CUZ8</accession>
<protein>
    <submittedName>
        <fullName evidence="2">Uncharacterized protein</fullName>
    </submittedName>
</protein>
<evidence type="ECO:0000313" key="3">
    <source>
        <dbReference type="Proteomes" id="UP001531129"/>
    </source>
</evidence>
<name>A0ABU8CUZ8_9HYPH</name>
<gene>
    <name evidence="2" type="ORF">V8Q02_32430</name>
</gene>